<feature type="non-terminal residue" evidence="2">
    <location>
        <position position="1"/>
    </location>
</feature>
<dbReference type="AlphaFoldDB" id="A0A9Q0MKE5"/>
<dbReference type="GO" id="GO:0006629">
    <property type="term" value="P:lipid metabolic process"/>
    <property type="evidence" value="ECO:0007669"/>
    <property type="project" value="InterPro"/>
</dbReference>
<dbReference type="InterPro" id="IPR011001">
    <property type="entry name" value="Saposin-like"/>
</dbReference>
<reference evidence="2" key="1">
    <citation type="submission" date="2022-07" db="EMBL/GenBank/DDBJ databases">
        <authorList>
            <person name="Trinca V."/>
            <person name="Uliana J.V.C."/>
            <person name="Torres T.T."/>
            <person name="Ward R.J."/>
            <person name="Monesi N."/>
        </authorList>
    </citation>
    <scope>NUCLEOTIDE SEQUENCE</scope>
    <source>
        <strain evidence="2">HSMRA1968</strain>
        <tissue evidence="2">Whole embryos</tissue>
    </source>
</reference>
<dbReference type="InterPro" id="IPR007856">
    <property type="entry name" value="SapB_1"/>
</dbReference>
<dbReference type="SUPFAM" id="SSF47862">
    <property type="entry name" value="Saposin"/>
    <property type="match status" value="1"/>
</dbReference>
<evidence type="ECO:0000313" key="3">
    <source>
        <dbReference type="Proteomes" id="UP001151699"/>
    </source>
</evidence>
<protein>
    <recommendedName>
        <fullName evidence="1">Saposin-like type B region 1 domain-containing protein</fullName>
    </recommendedName>
</protein>
<name>A0A9Q0MKE5_9DIPT</name>
<proteinExistence type="predicted"/>
<dbReference type="OrthoDB" id="282973at2759"/>
<dbReference type="Pfam" id="PF05184">
    <property type="entry name" value="SapB_1"/>
    <property type="match status" value="1"/>
</dbReference>
<keyword evidence="3" id="KW-1185">Reference proteome</keyword>
<dbReference type="Proteomes" id="UP001151699">
    <property type="component" value="Unassembled WGS sequence"/>
</dbReference>
<gene>
    <name evidence="2" type="ORF">Bhyg_17209</name>
</gene>
<accession>A0A9Q0MKE5</accession>
<feature type="domain" description="Saposin-like type B region 1" evidence="1">
    <location>
        <begin position="140"/>
        <end position="175"/>
    </location>
</feature>
<evidence type="ECO:0000259" key="1">
    <source>
        <dbReference type="Pfam" id="PF05184"/>
    </source>
</evidence>
<organism evidence="2 3">
    <name type="scientific">Pseudolycoriella hygida</name>
    <dbReference type="NCBI Taxonomy" id="35572"/>
    <lineage>
        <taxon>Eukaryota</taxon>
        <taxon>Metazoa</taxon>
        <taxon>Ecdysozoa</taxon>
        <taxon>Arthropoda</taxon>
        <taxon>Hexapoda</taxon>
        <taxon>Insecta</taxon>
        <taxon>Pterygota</taxon>
        <taxon>Neoptera</taxon>
        <taxon>Endopterygota</taxon>
        <taxon>Diptera</taxon>
        <taxon>Nematocera</taxon>
        <taxon>Sciaroidea</taxon>
        <taxon>Sciaridae</taxon>
        <taxon>Pseudolycoriella</taxon>
    </lineage>
</organism>
<sequence length="192" mass="21901">NTLFLALLRLFKKNVNSTCLPPDIQLFCHFSIRGNNRRIFPKWTSPVDEWNITSLPRSIVPHLKPRNGTHQLPMVRPDVDDEDAMLERLQALKENATARMLWFESSDMTHYPPFVDKALKLFNLKQVAHEIETSVMSKVSCTACKAGAGLLQHYIQSGKSKEEIIKTIYQYCANLKIQSPRVCEGVSQLFGV</sequence>
<dbReference type="EMBL" id="WJQU01002431">
    <property type="protein sequence ID" value="KAJ6632864.1"/>
    <property type="molecule type" value="Genomic_DNA"/>
</dbReference>
<feature type="non-terminal residue" evidence="2">
    <location>
        <position position="192"/>
    </location>
</feature>
<comment type="caution">
    <text evidence="2">The sequence shown here is derived from an EMBL/GenBank/DDBJ whole genome shotgun (WGS) entry which is preliminary data.</text>
</comment>
<evidence type="ECO:0000313" key="2">
    <source>
        <dbReference type="EMBL" id="KAJ6632864.1"/>
    </source>
</evidence>